<evidence type="ECO:0000256" key="1">
    <source>
        <dbReference type="SAM" id="Phobius"/>
    </source>
</evidence>
<dbReference type="EMBL" id="CAMPGE010004917">
    <property type="protein sequence ID" value="CAI2363768.1"/>
    <property type="molecule type" value="Genomic_DNA"/>
</dbReference>
<sequence>MKLLLFANFLFLLLYLFPLGRIIPPMECTGSFVSMNLIKRCEQMKVELREKEGMKGMKIVEDNDDLWKIWMDVQIGQIFSTFGKIRIKIFKNAKIYDILTFESSGIHSNPIYISDTTQTSTHTDTFLNSLYYLENITDTYTFTTINSHHFIDISLGSPPTHLQLSYKDPEPILFALPNFLYYLIPLLLCYLPLHTGFTAPWLFRYLSAPEAPRHSKVLVNMSIISLIQIYTIVFYSSVLAFLYQSFNGVLHRVRNLVNREYSGFWVDCMNIDLYFSFNFCRHLLITSLELLARIHLLGCRG</sequence>
<reference evidence="3" key="1">
    <citation type="submission" date="2023-07" db="EMBL/GenBank/DDBJ databases">
        <authorList>
            <consortium name="AG Swart"/>
            <person name="Singh M."/>
            <person name="Singh A."/>
            <person name="Seah K."/>
            <person name="Emmerich C."/>
        </authorList>
    </citation>
    <scope>NUCLEOTIDE SEQUENCE</scope>
    <source>
        <strain evidence="3">DP1</strain>
    </source>
</reference>
<feature type="signal peptide" evidence="2">
    <location>
        <begin position="1"/>
        <end position="22"/>
    </location>
</feature>
<keyword evidence="2" id="KW-0732">Signal</keyword>
<keyword evidence="1" id="KW-1133">Transmembrane helix</keyword>
<feature type="chain" id="PRO_5042060110" evidence="2">
    <location>
        <begin position="23"/>
        <end position="301"/>
    </location>
</feature>
<proteinExistence type="predicted"/>
<evidence type="ECO:0000256" key="2">
    <source>
        <dbReference type="SAM" id="SignalP"/>
    </source>
</evidence>
<keyword evidence="4" id="KW-1185">Reference proteome</keyword>
<evidence type="ECO:0000313" key="4">
    <source>
        <dbReference type="Proteomes" id="UP001295684"/>
    </source>
</evidence>
<accession>A0AAD1U884</accession>
<dbReference type="AlphaFoldDB" id="A0AAD1U884"/>
<dbReference type="Proteomes" id="UP001295684">
    <property type="component" value="Unassembled WGS sequence"/>
</dbReference>
<protein>
    <submittedName>
        <fullName evidence="3">Uncharacterized protein</fullName>
    </submittedName>
</protein>
<keyword evidence="1" id="KW-0472">Membrane</keyword>
<feature type="transmembrane region" description="Helical" evidence="1">
    <location>
        <begin position="179"/>
        <end position="203"/>
    </location>
</feature>
<comment type="caution">
    <text evidence="3">The sequence shown here is derived from an EMBL/GenBank/DDBJ whole genome shotgun (WGS) entry which is preliminary data.</text>
</comment>
<gene>
    <name evidence="3" type="ORF">ECRASSUSDP1_LOCUS5106</name>
</gene>
<evidence type="ECO:0000313" key="3">
    <source>
        <dbReference type="EMBL" id="CAI2363768.1"/>
    </source>
</evidence>
<organism evidence="3 4">
    <name type="scientific">Euplotes crassus</name>
    <dbReference type="NCBI Taxonomy" id="5936"/>
    <lineage>
        <taxon>Eukaryota</taxon>
        <taxon>Sar</taxon>
        <taxon>Alveolata</taxon>
        <taxon>Ciliophora</taxon>
        <taxon>Intramacronucleata</taxon>
        <taxon>Spirotrichea</taxon>
        <taxon>Hypotrichia</taxon>
        <taxon>Euplotida</taxon>
        <taxon>Euplotidae</taxon>
        <taxon>Moneuplotes</taxon>
    </lineage>
</organism>
<name>A0AAD1U884_EUPCR</name>
<feature type="transmembrane region" description="Helical" evidence="1">
    <location>
        <begin position="223"/>
        <end position="243"/>
    </location>
</feature>
<keyword evidence="1" id="KW-0812">Transmembrane</keyword>